<evidence type="ECO:0000256" key="2">
    <source>
        <dbReference type="ARBA" id="ARBA00006375"/>
    </source>
</evidence>
<evidence type="ECO:0000256" key="7">
    <source>
        <dbReference type="ARBA" id="ARBA00022737"/>
    </source>
</evidence>
<dbReference type="GO" id="GO:0005743">
    <property type="term" value="C:mitochondrial inner membrane"/>
    <property type="evidence" value="ECO:0007669"/>
    <property type="project" value="UniProtKB-SubCell"/>
</dbReference>
<keyword evidence="4 15" id="KW-0813">Transport</keyword>
<gene>
    <name evidence="17" type="ORF">EUGRSUZ_B03361</name>
</gene>
<comment type="subunit">
    <text evidence="3 16">Monomer.</text>
</comment>
<accession>A0A059D8K6</accession>
<dbReference type="STRING" id="71139.A0A059D8K6"/>
<evidence type="ECO:0000256" key="15">
    <source>
        <dbReference type="RuleBase" id="RU000488"/>
    </source>
</evidence>
<dbReference type="EMBL" id="KK198754">
    <property type="protein sequence ID" value="KCW86751.1"/>
    <property type="molecule type" value="Genomic_DNA"/>
</dbReference>
<comment type="function">
    <text evidence="13">ADP:ATP antiporter that mediates import of ADP into the mitochondrial matrix for ATP synthesis, and export of ATP out to fuel the cell. Cycles between the cytoplasmic-open state (c-state) and the matrix-open state (m-state): operates by the alternating access mechanism with a single substrate-binding site intermittently exposed to either the cytosolic (c-state) or matrix (m-state) side of the inner mitochondrial membrane.</text>
</comment>
<organism evidence="17">
    <name type="scientific">Eucalyptus grandis</name>
    <name type="common">Flooded gum</name>
    <dbReference type="NCBI Taxonomy" id="71139"/>
    <lineage>
        <taxon>Eukaryota</taxon>
        <taxon>Viridiplantae</taxon>
        <taxon>Streptophyta</taxon>
        <taxon>Embryophyta</taxon>
        <taxon>Tracheophyta</taxon>
        <taxon>Spermatophyta</taxon>
        <taxon>Magnoliopsida</taxon>
        <taxon>eudicotyledons</taxon>
        <taxon>Gunneridae</taxon>
        <taxon>Pentapetalae</taxon>
        <taxon>rosids</taxon>
        <taxon>malvids</taxon>
        <taxon>Myrtales</taxon>
        <taxon>Myrtaceae</taxon>
        <taxon>Myrtoideae</taxon>
        <taxon>Eucalypteae</taxon>
        <taxon>Eucalyptus</taxon>
    </lineage>
</organism>
<dbReference type="InterPro" id="IPR018108">
    <property type="entry name" value="MCP_transmembrane"/>
</dbReference>
<evidence type="ECO:0000256" key="12">
    <source>
        <dbReference type="ARBA" id="ARBA00024143"/>
    </source>
</evidence>
<dbReference type="GO" id="GO:0005471">
    <property type="term" value="F:ATP:ADP antiporter activity"/>
    <property type="evidence" value="ECO:0007669"/>
    <property type="project" value="UniProtKB-UniRule"/>
</dbReference>
<evidence type="ECO:0000256" key="8">
    <source>
        <dbReference type="ARBA" id="ARBA00022792"/>
    </source>
</evidence>
<keyword evidence="11 14" id="KW-0472">Membrane</keyword>
<keyword evidence="9" id="KW-1133">Transmembrane helix</keyword>
<evidence type="ECO:0000313" key="17">
    <source>
        <dbReference type="EMBL" id="KCW86751.1"/>
    </source>
</evidence>
<comment type="function">
    <text evidence="16">Catalyzes the exchange of ADP and ATP across the membrane.</text>
</comment>
<sequence>MANGLQHPSACSHGASRSTLCPAFRGQWSGASVLSPIWVQARAEKKVSTFLENFLMGVVSAAVSKSAAALIERIKLLIQNRDEMLKFGSLSELYKGITDCFVRVIKDEGMLALWRGHTVNCARILPDQGWFLAICFSGSLVTSSPNQALNFAFRDHF</sequence>
<reference evidence="17" key="1">
    <citation type="submission" date="2013-07" db="EMBL/GenBank/DDBJ databases">
        <title>The genome of Eucalyptus grandis.</title>
        <authorList>
            <person name="Schmutz J."/>
            <person name="Hayes R."/>
            <person name="Myburg A."/>
            <person name="Tuskan G."/>
            <person name="Grattapaglia D."/>
            <person name="Rokhsar D.S."/>
        </authorList>
    </citation>
    <scope>NUCLEOTIDE SEQUENCE</scope>
    <source>
        <tissue evidence="17">Leaf extractions</tissue>
    </source>
</reference>
<comment type="subcellular location">
    <subcellularLocation>
        <location evidence="16">Membrane</location>
        <topology evidence="16">Multi-pass membrane protein</topology>
    </subcellularLocation>
    <subcellularLocation>
        <location evidence="1">Mitochondrion inner membrane</location>
        <topology evidence="1">Multi-pass membrane protein</topology>
    </subcellularLocation>
</comment>
<dbReference type="PANTHER" id="PTHR45635:SF14">
    <property type="entry name" value="ADP_ATP TRANSLOCASE"/>
    <property type="match status" value="1"/>
</dbReference>
<dbReference type="GO" id="GO:0140021">
    <property type="term" value="P:mitochondrial ADP transmembrane transport"/>
    <property type="evidence" value="ECO:0007669"/>
    <property type="project" value="InterPro"/>
</dbReference>
<keyword evidence="8" id="KW-0999">Mitochondrion inner membrane</keyword>
<keyword evidence="7" id="KW-0677">Repeat</keyword>
<evidence type="ECO:0000256" key="14">
    <source>
        <dbReference type="PROSITE-ProRule" id="PRU00282"/>
    </source>
</evidence>
<evidence type="ECO:0000256" key="4">
    <source>
        <dbReference type="ARBA" id="ARBA00022448"/>
    </source>
</evidence>
<dbReference type="InterPro" id="IPR002113">
    <property type="entry name" value="ADT_euk_type"/>
</dbReference>
<evidence type="ECO:0000256" key="5">
    <source>
        <dbReference type="ARBA" id="ARBA00022449"/>
    </source>
</evidence>
<dbReference type="PRINTS" id="PR00927">
    <property type="entry name" value="ADPTRNSLCASE"/>
</dbReference>
<evidence type="ECO:0000256" key="16">
    <source>
        <dbReference type="RuleBase" id="RU368008"/>
    </source>
</evidence>
<dbReference type="Pfam" id="PF00153">
    <property type="entry name" value="Mito_carr"/>
    <property type="match status" value="1"/>
</dbReference>
<keyword evidence="6 14" id="KW-0812">Transmembrane</keyword>
<dbReference type="SUPFAM" id="SSF103506">
    <property type="entry name" value="Mitochondrial carrier"/>
    <property type="match status" value="1"/>
</dbReference>
<evidence type="ECO:0000256" key="3">
    <source>
        <dbReference type="ARBA" id="ARBA00011245"/>
    </source>
</evidence>
<dbReference type="InParanoid" id="A0A059D8K6"/>
<dbReference type="GO" id="GO:1990544">
    <property type="term" value="P:mitochondrial ATP transmembrane transport"/>
    <property type="evidence" value="ECO:0007669"/>
    <property type="project" value="InterPro"/>
</dbReference>
<protein>
    <recommendedName>
        <fullName evidence="16">ADP/ATP translocase</fullName>
    </recommendedName>
    <alternativeName>
        <fullName evidence="16">ADP,ATP carrier protein</fullName>
    </alternativeName>
</protein>
<dbReference type="AlphaFoldDB" id="A0A059D8K6"/>
<dbReference type="InterPro" id="IPR023395">
    <property type="entry name" value="MCP_dom_sf"/>
</dbReference>
<dbReference type="PRINTS" id="PR00926">
    <property type="entry name" value="MITOCARRIER"/>
</dbReference>
<feature type="repeat" description="Solcar" evidence="14">
    <location>
        <begin position="48"/>
        <end position="141"/>
    </location>
</feature>
<comment type="catalytic activity">
    <reaction evidence="12">
        <text>ADP(in) + ATP(out) = ADP(out) + ATP(in)</text>
        <dbReference type="Rhea" id="RHEA:34999"/>
        <dbReference type="ChEBI" id="CHEBI:30616"/>
        <dbReference type="ChEBI" id="CHEBI:456216"/>
    </reaction>
    <physiologicalReaction direction="left-to-right" evidence="12">
        <dbReference type="Rhea" id="RHEA:35000"/>
    </physiologicalReaction>
</comment>
<proteinExistence type="inferred from homology"/>
<dbReference type="InterPro" id="IPR002067">
    <property type="entry name" value="MCP"/>
</dbReference>
<keyword evidence="10" id="KW-0496">Mitochondrion</keyword>
<comment type="similarity">
    <text evidence="2 15">Belongs to the mitochondrial carrier (TC 2.A.29) family.</text>
</comment>
<dbReference type="Gene3D" id="1.50.40.10">
    <property type="entry name" value="Mitochondrial carrier domain"/>
    <property type="match status" value="1"/>
</dbReference>
<evidence type="ECO:0000256" key="9">
    <source>
        <dbReference type="ARBA" id="ARBA00022989"/>
    </source>
</evidence>
<evidence type="ECO:0000256" key="6">
    <source>
        <dbReference type="ARBA" id="ARBA00022692"/>
    </source>
</evidence>
<dbReference type="PROSITE" id="PS50920">
    <property type="entry name" value="SOLCAR"/>
    <property type="match status" value="1"/>
</dbReference>
<name>A0A059D8K6_EUCGR</name>
<dbReference type="Gramene" id="KCW86751">
    <property type="protein sequence ID" value="KCW86751"/>
    <property type="gene ID" value="EUGRSUZ_B03361"/>
</dbReference>
<evidence type="ECO:0000256" key="11">
    <source>
        <dbReference type="ARBA" id="ARBA00023136"/>
    </source>
</evidence>
<dbReference type="OMA" id="ARILPDQ"/>
<dbReference type="PANTHER" id="PTHR45635">
    <property type="entry name" value="ADP,ATP CARRIER PROTEIN 1-RELATED-RELATED"/>
    <property type="match status" value="1"/>
</dbReference>
<evidence type="ECO:0000256" key="13">
    <source>
        <dbReference type="ARBA" id="ARBA00045250"/>
    </source>
</evidence>
<evidence type="ECO:0000256" key="1">
    <source>
        <dbReference type="ARBA" id="ARBA00004448"/>
    </source>
</evidence>
<evidence type="ECO:0000256" key="10">
    <source>
        <dbReference type="ARBA" id="ARBA00023128"/>
    </source>
</evidence>
<keyword evidence="5" id="KW-0050">Antiport</keyword>